<dbReference type="Proteomes" id="UP000247465">
    <property type="component" value="Chromosome"/>
</dbReference>
<dbReference type="Gene3D" id="3.40.720.10">
    <property type="entry name" value="Alkaline Phosphatase, subunit A"/>
    <property type="match status" value="1"/>
</dbReference>
<dbReference type="InterPro" id="IPR051849">
    <property type="entry name" value="GAG-degrading_sulfatase"/>
</dbReference>
<proteinExistence type="predicted"/>
<dbReference type="GO" id="GO:0047753">
    <property type="term" value="F:choline-sulfatase activity"/>
    <property type="evidence" value="ECO:0007669"/>
    <property type="project" value="UniProtKB-EC"/>
</dbReference>
<name>A0A2Z4AJI8_9BACT</name>
<evidence type="ECO:0000313" key="3">
    <source>
        <dbReference type="Proteomes" id="UP000247465"/>
    </source>
</evidence>
<protein>
    <submittedName>
        <fullName evidence="2">Choline-sulfatase</fullName>
        <ecNumber evidence="2">3.1.6.6</ecNumber>
    </submittedName>
</protein>
<dbReference type="GO" id="GO:0004065">
    <property type="term" value="F:arylsulfatase activity"/>
    <property type="evidence" value="ECO:0007669"/>
    <property type="project" value="TreeGrafter"/>
</dbReference>
<dbReference type="KEGG" id="mtar:DF168_01799"/>
<sequence length="492" mass="56714">MQKEMTKKKTGKGQSLMSKKPNILILMADQMQARVLDHDHVCQTPYLDRLGTEGIRFTRAYTPNNICSPTRASIMTGLMPHNHGVLEVLYPTPDLHVLRNDKPHFAQRLAETGYRTGYFGKWHVERTNELNQFGWQVDGGEKNQFYRNLAKEFNASKTEFDPAVYVEEPYGYGPHLFCGVTDRPANERAMGLTTNLALNYLQDAVNQADPWCCFVSFQEPHDPYVTDHRHYDYYAKKTVQPPPNANDDLEDRPALYRRAQGIWRQLSQEQKNEARVCYFSSITELDAQFGRLLDFLEEKEKLSETIVIMCADHGDLLGAHGLFFKDISAFEEIFQVPLIIKGPGIAQNSICEGRVGLHDLCPTILELAGCETIGTPDSRSFIELLRNPNSIDVEWTRGYAEYYGNRHRLTQRVVWEGDWKFVFNGFDFDELYNLAEDPFEMKNLAPDPAYREQHIKMMQLYWRYAKETEDEPLVRTLYPALRLGIVGPLSED</sequence>
<dbReference type="InterPro" id="IPR000917">
    <property type="entry name" value="Sulfatase_N"/>
</dbReference>
<dbReference type="AlphaFoldDB" id="A0A2Z4AJI8"/>
<dbReference type="Pfam" id="PF00884">
    <property type="entry name" value="Sulfatase"/>
    <property type="match status" value="1"/>
</dbReference>
<dbReference type="PANTHER" id="PTHR46615:SF1">
    <property type="entry name" value="ARYLSULFATASE K"/>
    <property type="match status" value="1"/>
</dbReference>
<dbReference type="SUPFAM" id="SSF53649">
    <property type="entry name" value="Alkaline phosphatase-like"/>
    <property type="match status" value="1"/>
</dbReference>
<evidence type="ECO:0000259" key="1">
    <source>
        <dbReference type="Pfam" id="PF00884"/>
    </source>
</evidence>
<evidence type="ECO:0000313" key="2">
    <source>
        <dbReference type="EMBL" id="AWT60584.1"/>
    </source>
</evidence>
<feature type="domain" description="Sulfatase N-terminal" evidence="1">
    <location>
        <begin position="21"/>
        <end position="369"/>
    </location>
</feature>
<dbReference type="EMBL" id="CP029803">
    <property type="protein sequence ID" value="AWT60584.1"/>
    <property type="molecule type" value="Genomic_DNA"/>
</dbReference>
<gene>
    <name evidence="2" type="primary">betC_5</name>
    <name evidence="2" type="ORF">DF168_01799</name>
</gene>
<accession>A0A2Z4AJI8</accession>
<organism evidence="2 3">
    <name type="scientific">Candidatus Moanibacter tarae</name>
    <dbReference type="NCBI Taxonomy" id="2200854"/>
    <lineage>
        <taxon>Bacteria</taxon>
        <taxon>Pseudomonadati</taxon>
        <taxon>Verrucomicrobiota</taxon>
        <taxon>Opitutia</taxon>
        <taxon>Puniceicoccales</taxon>
        <taxon>Puniceicoccales incertae sedis</taxon>
        <taxon>Candidatus Moanibacter</taxon>
    </lineage>
</organism>
<dbReference type="PANTHER" id="PTHR46615">
    <property type="entry name" value="ARYLSULFATASE K"/>
    <property type="match status" value="1"/>
</dbReference>
<keyword evidence="2" id="KW-0378">Hydrolase</keyword>
<reference evidence="2 3" key="1">
    <citation type="submission" date="2018-06" db="EMBL/GenBank/DDBJ databases">
        <title>Draft Genome Sequence of a Novel Marine Bacterium Related to the Verrucomicrobia.</title>
        <authorList>
            <person name="Vosseberg J."/>
            <person name="Martijn J."/>
            <person name="Ettema T.J.G."/>
        </authorList>
    </citation>
    <scope>NUCLEOTIDE SEQUENCE [LARGE SCALE GENOMIC DNA]</scope>
    <source>
        <strain evidence="2">TARA_B100001123</strain>
    </source>
</reference>
<dbReference type="EC" id="3.1.6.6" evidence="2"/>
<dbReference type="InterPro" id="IPR017850">
    <property type="entry name" value="Alkaline_phosphatase_core_sf"/>
</dbReference>
<dbReference type="GO" id="GO:0015024">
    <property type="term" value="F:glucuronate-2-sulfatase activity"/>
    <property type="evidence" value="ECO:0007669"/>
    <property type="project" value="TreeGrafter"/>
</dbReference>